<dbReference type="Pfam" id="PF03401">
    <property type="entry name" value="TctC"/>
    <property type="match status" value="1"/>
</dbReference>
<evidence type="ECO:0000313" key="2">
    <source>
        <dbReference type="Proteomes" id="UP000011648"/>
    </source>
</evidence>
<dbReference type="InterPro" id="IPR005064">
    <property type="entry name" value="BUG"/>
</dbReference>
<accession>M0AEE3</accession>
<evidence type="ECO:0000313" key="1">
    <source>
        <dbReference type="EMBL" id="ELY96247.1"/>
    </source>
</evidence>
<dbReference type="EMBL" id="AOIL01000009">
    <property type="protein sequence ID" value="ELY96247.1"/>
    <property type="molecule type" value="Genomic_DNA"/>
</dbReference>
<dbReference type="Gene3D" id="3.40.190.10">
    <property type="entry name" value="Periplasmic binding protein-like II"/>
    <property type="match status" value="1"/>
</dbReference>
<reference evidence="1 2" key="1">
    <citation type="journal article" date="2014" name="PLoS Genet.">
        <title>Phylogenetically driven sequencing of extremely halophilic archaea reveals strategies for static and dynamic osmo-response.</title>
        <authorList>
            <person name="Becker E.A."/>
            <person name="Seitzer P.M."/>
            <person name="Tritt A."/>
            <person name="Larsen D."/>
            <person name="Krusor M."/>
            <person name="Yao A.I."/>
            <person name="Wu D."/>
            <person name="Madern D."/>
            <person name="Eisen J.A."/>
            <person name="Darling A.E."/>
            <person name="Facciotti M.T."/>
        </authorList>
    </citation>
    <scope>NUCLEOTIDE SEQUENCE [LARGE SCALE GENOMIC DNA]</scope>
    <source>
        <strain evidence="1 2">DSM 12281</strain>
    </source>
</reference>
<keyword evidence="1" id="KW-0675">Receptor</keyword>
<name>M0AEE3_9EURY</name>
<dbReference type="PANTHER" id="PTHR42928:SF5">
    <property type="entry name" value="BLR1237 PROTEIN"/>
    <property type="match status" value="1"/>
</dbReference>
<sequence length="342" mass="36309">MMNPTLGAMARDNNVATTRRGFITTAGAGAAALAGCSSLQPSSGEYPSQNITYIVPFSQGGGTDTYARKIMPQVSNEMDNGIAIENVPGAASLKGTAEILRAKPDGYTFGGFNPPSTPISYLVYQLEWDITSGMPVCTYARTPYGIFANPEHNIEGLKDLVERYQSGEFTKFAGLGRGGIVNLAAIAMKNEYDLNYEQYVAYDGAGPAIKAAVSGEVPVVATTDTAAQSAVESGDLEAVSILSSDGSSVFPEAQSPSDAGFSSIDYIGQLTRCMFLPAETPTDIRDTLAESIKAALQTDEVQTWSEETGNAVEYGSHERAKKALEDSINTIPDRIDMSKIRS</sequence>
<dbReference type="InterPro" id="IPR019546">
    <property type="entry name" value="TAT_signal_bac_arc"/>
</dbReference>
<organism evidence="1 2">
    <name type="scientific">Natrialba taiwanensis DSM 12281</name>
    <dbReference type="NCBI Taxonomy" id="1230458"/>
    <lineage>
        <taxon>Archaea</taxon>
        <taxon>Methanobacteriati</taxon>
        <taxon>Methanobacteriota</taxon>
        <taxon>Stenosarchaea group</taxon>
        <taxon>Halobacteria</taxon>
        <taxon>Halobacteriales</taxon>
        <taxon>Natrialbaceae</taxon>
        <taxon>Natrialba</taxon>
    </lineage>
</organism>
<dbReference type="InterPro" id="IPR006311">
    <property type="entry name" value="TAT_signal"/>
</dbReference>
<gene>
    <name evidence="1" type="ORF">C484_00985</name>
</gene>
<comment type="caution">
    <text evidence="1">The sequence shown here is derived from an EMBL/GenBank/DDBJ whole genome shotgun (WGS) entry which is preliminary data.</text>
</comment>
<dbReference type="InterPro" id="IPR042100">
    <property type="entry name" value="Bug_dom1"/>
</dbReference>
<dbReference type="AlphaFoldDB" id="M0AEE3"/>
<dbReference type="STRING" id="1230458.C484_00985"/>
<proteinExistence type="predicted"/>
<dbReference type="NCBIfam" id="TIGR01409">
    <property type="entry name" value="TAT_signal_seq"/>
    <property type="match status" value="1"/>
</dbReference>
<dbReference type="PROSITE" id="PS51318">
    <property type="entry name" value="TAT"/>
    <property type="match status" value="1"/>
</dbReference>
<protein>
    <submittedName>
        <fullName evidence="1">Extra-cytoplasmic solute receptor</fullName>
    </submittedName>
</protein>
<keyword evidence="2" id="KW-1185">Reference proteome</keyword>
<dbReference type="CDD" id="cd07012">
    <property type="entry name" value="PBP2_Bug_TTT"/>
    <property type="match status" value="1"/>
</dbReference>
<dbReference type="Proteomes" id="UP000011648">
    <property type="component" value="Unassembled WGS sequence"/>
</dbReference>
<dbReference type="Gene3D" id="3.40.190.150">
    <property type="entry name" value="Bordetella uptake gene, domain 1"/>
    <property type="match status" value="1"/>
</dbReference>
<dbReference type="PANTHER" id="PTHR42928">
    <property type="entry name" value="TRICARBOXYLATE-BINDING PROTEIN"/>
    <property type="match status" value="1"/>
</dbReference>